<dbReference type="OrthoDB" id="1926988at2759"/>
<accession>A0A5N5H594</accession>
<dbReference type="EMBL" id="SMOL01000231">
    <property type="protein sequence ID" value="KAB2622738.1"/>
    <property type="molecule type" value="Genomic_DNA"/>
</dbReference>
<dbReference type="AlphaFoldDB" id="A0A5N5H594"/>
<dbReference type="Pfam" id="PF12776">
    <property type="entry name" value="Myb_DNA-bind_3"/>
    <property type="match status" value="1"/>
</dbReference>
<gene>
    <name evidence="2" type="ORF">D8674_024920</name>
</gene>
<evidence type="ECO:0000313" key="2">
    <source>
        <dbReference type="EMBL" id="KAB2622738.1"/>
    </source>
</evidence>
<dbReference type="Proteomes" id="UP000327157">
    <property type="component" value="Chromosome 4"/>
</dbReference>
<organism evidence="2 3">
    <name type="scientific">Pyrus ussuriensis x Pyrus communis</name>
    <dbReference type="NCBI Taxonomy" id="2448454"/>
    <lineage>
        <taxon>Eukaryota</taxon>
        <taxon>Viridiplantae</taxon>
        <taxon>Streptophyta</taxon>
        <taxon>Embryophyta</taxon>
        <taxon>Tracheophyta</taxon>
        <taxon>Spermatophyta</taxon>
        <taxon>Magnoliopsida</taxon>
        <taxon>eudicotyledons</taxon>
        <taxon>Gunneridae</taxon>
        <taxon>Pentapetalae</taxon>
        <taxon>rosids</taxon>
        <taxon>fabids</taxon>
        <taxon>Rosales</taxon>
        <taxon>Rosaceae</taxon>
        <taxon>Amygdaloideae</taxon>
        <taxon>Maleae</taxon>
        <taxon>Pyrus</taxon>
    </lineage>
</organism>
<name>A0A5N5H594_9ROSA</name>
<dbReference type="PANTHER" id="PTHR47864">
    <property type="entry name" value="TRANSMEMBRANE PROTEIN"/>
    <property type="match status" value="1"/>
</dbReference>
<dbReference type="InterPro" id="IPR055314">
    <property type="entry name" value="At2g29880-like"/>
</dbReference>
<feature type="domain" description="Myb/SANT-like" evidence="1">
    <location>
        <begin position="2"/>
        <end position="88"/>
    </location>
</feature>
<keyword evidence="3" id="KW-1185">Reference proteome</keyword>
<evidence type="ECO:0000259" key="1">
    <source>
        <dbReference type="Pfam" id="PF12776"/>
    </source>
</evidence>
<proteinExistence type="predicted"/>
<protein>
    <recommendedName>
        <fullName evidence="1">Myb/SANT-like domain-containing protein</fullName>
    </recommendedName>
</protein>
<reference evidence="2 3" key="3">
    <citation type="submission" date="2019-11" db="EMBL/GenBank/DDBJ databases">
        <title>A de novo genome assembly of a pear dwarfing rootstock.</title>
        <authorList>
            <person name="Wang F."/>
            <person name="Wang J."/>
            <person name="Li S."/>
            <person name="Zhang Y."/>
            <person name="Fang M."/>
            <person name="Ma L."/>
            <person name="Zhao Y."/>
            <person name="Jiang S."/>
        </authorList>
    </citation>
    <scope>NUCLEOTIDE SEQUENCE [LARGE SCALE GENOMIC DNA]</scope>
    <source>
        <strain evidence="2">S2</strain>
        <tissue evidence="2">Leaf</tissue>
    </source>
</reference>
<sequence length="162" mass="18796">MLLQLLVETINNGWRDANGIISKHTIEAKIVPVLNKKLGCKKTEDHVKNYMKTLKGRFQSICQLFGHSSRFGWDPVTKKFITSDEVWEGFLRSHLKSQGVRKETFADYEDLRIQTKMFRTLSIQSQTCIPRHHLLNKCHAIDISIIESRIKCKKKKSQSVLI</sequence>
<dbReference type="PANTHER" id="PTHR47864:SF2">
    <property type="entry name" value="MYB_SANT-LIKE DNA-BINDING DOMAIN PROTEIN"/>
    <property type="match status" value="1"/>
</dbReference>
<comment type="caution">
    <text evidence="2">The sequence shown here is derived from an EMBL/GenBank/DDBJ whole genome shotgun (WGS) entry which is preliminary data.</text>
</comment>
<evidence type="ECO:0000313" key="3">
    <source>
        <dbReference type="Proteomes" id="UP000327157"/>
    </source>
</evidence>
<reference evidence="3" key="2">
    <citation type="submission" date="2019-10" db="EMBL/GenBank/DDBJ databases">
        <title>A de novo genome assembly of a pear dwarfing rootstock.</title>
        <authorList>
            <person name="Wang F."/>
            <person name="Wang J."/>
            <person name="Li S."/>
            <person name="Zhang Y."/>
            <person name="Fang M."/>
            <person name="Ma L."/>
            <person name="Zhao Y."/>
            <person name="Jiang S."/>
        </authorList>
    </citation>
    <scope>NUCLEOTIDE SEQUENCE [LARGE SCALE GENOMIC DNA]</scope>
</reference>
<dbReference type="InterPro" id="IPR024752">
    <property type="entry name" value="Myb/SANT-like_dom"/>
</dbReference>
<reference evidence="2 3" key="1">
    <citation type="submission" date="2019-09" db="EMBL/GenBank/DDBJ databases">
        <authorList>
            <person name="Ou C."/>
        </authorList>
    </citation>
    <scope>NUCLEOTIDE SEQUENCE [LARGE SCALE GENOMIC DNA]</scope>
    <source>
        <strain evidence="2">S2</strain>
        <tissue evidence="2">Leaf</tissue>
    </source>
</reference>